<dbReference type="SUPFAM" id="SSF55895">
    <property type="entry name" value="Ribonuclease Rh-like"/>
    <property type="match status" value="1"/>
</dbReference>
<protein>
    <submittedName>
        <fullName evidence="3">Ribonuclease T</fullName>
    </submittedName>
</protein>
<dbReference type="Pfam" id="PF00445">
    <property type="entry name" value="Ribonuclease_T2"/>
    <property type="match status" value="1"/>
</dbReference>
<dbReference type="Gene3D" id="3.90.730.10">
    <property type="entry name" value="Ribonuclease T2-like"/>
    <property type="match status" value="1"/>
</dbReference>
<evidence type="ECO:0000256" key="1">
    <source>
        <dbReference type="ARBA" id="ARBA00007469"/>
    </source>
</evidence>
<evidence type="ECO:0000256" key="2">
    <source>
        <dbReference type="RuleBase" id="RU004328"/>
    </source>
</evidence>
<dbReference type="EMBL" id="VMBP01000002">
    <property type="protein sequence ID" value="TSJ62792.1"/>
    <property type="molecule type" value="Genomic_DNA"/>
</dbReference>
<dbReference type="PROSITE" id="PS00531">
    <property type="entry name" value="RNASE_T2_2"/>
    <property type="match status" value="1"/>
</dbReference>
<sequence>MVRRRPRPLLDLRPELPDGPAVKLLFAARLLLAALILGAAFGATPSLAQQKGEPGRFDYYVLTLSWSPTYCEAMGERAEPAQCSRVRPFAFVVHGLWPQYTRGWPESCVNPAPYVPEPVLRDVLDIMPSRRLVLHEWRKHGTCSGLSATGYFETVRRAYDKVTIPAPFHRLDDYRMVSPGEVEAAFRAANPGLAPDMMSVECDKRRLTEVRICMNRQLGFTSCPEVDRRACRATSVVMPPVRESGRGW</sequence>
<keyword evidence="4" id="KW-1185">Reference proteome</keyword>
<dbReference type="Proteomes" id="UP000315321">
    <property type="component" value="Unassembled WGS sequence"/>
</dbReference>
<dbReference type="PROSITE" id="PS00530">
    <property type="entry name" value="RNASE_T2_1"/>
    <property type="match status" value="1"/>
</dbReference>
<dbReference type="PANTHER" id="PTHR11240">
    <property type="entry name" value="RIBONUCLEASE T2"/>
    <property type="match status" value="1"/>
</dbReference>
<dbReference type="PANTHER" id="PTHR11240:SF22">
    <property type="entry name" value="RIBONUCLEASE T2"/>
    <property type="match status" value="1"/>
</dbReference>
<dbReference type="InterPro" id="IPR039378">
    <property type="entry name" value="RNase_T2_prok"/>
</dbReference>
<name>A0ABY3DS63_9HYPH</name>
<evidence type="ECO:0000313" key="4">
    <source>
        <dbReference type="Proteomes" id="UP000315321"/>
    </source>
</evidence>
<reference evidence="3 4" key="1">
    <citation type="submission" date="2019-07" db="EMBL/GenBank/DDBJ databases">
        <authorList>
            <person name="Grouzdev D.S."/>
        </authorList>
    </citation>
    <scope>NUCLEOTIDE SEQUENCE [LARGE SCALE GENOMIC DNA]</scope>
    <source>
        <strain evidence="3 4">3C</strain>
    </source>
</reference>
<dbReference type="InterPro" id="IPR036430">
    <property type="entry name" value="RNase_T2-like_sf"/>
</dbReference>
<dbReference type="InterPro" id="IPR001568">
    <property type="entry name" value="RNase_T2-like"/>
</dbReference>
<accession>A0ABY3DS63</accession>
<evidence type="ECO:0000313" key="3">
    <source>
        <dbReference type="EMBL" id="TSJ62792.1"/>
    </source>
</evidence>
<gene>
    <name evidence="3" type="ORF">FO470_07255</name>
</gene>
<dbReference type="InterPro" id="IPR033130">
    <property type="entry name" value="RNase_T2_His_AS_2"/>
</dbReference>
<comment type="similarity">
    <text evidence="1 2">Belongs to the RNase T2 family.</text>
</comment>
<dbReference type="InterPro" id="IPR018188">
    <property type="entry name" value="RNase_T2_His_AS_1"/>
</dbReference>
<comment type="caution">
    <text evidence="3">The sequence shown here is derived from an EMBL/GenBank/DDBJ whole genome shotgun (WGS) entry which is preliminary data.</text>
</comment>
<dbReference type="CDD" id="cd01062">
    <property type="entry name" value="RNase_T2_prok"/>
    <property type="match status" value="1"/>
</dbReference>
<organism evidence="3 4">
    <name type="scientific">Ancylobacter moscoviensis</name>
    <dbReference type="NCBI Taxonomy" id="2597768"/>
    <lineage>
        <taxon>Bacteria</taxon>
        <taxon>Pseudomonadati</taxon>
        <taxon>Pseudomonadota</taxon>
        <taxon>Alphaproteobacteria</taxon>
        <taxon>Hyphomicrobiales</taxon>
        <taxon>Xanthobacteraceae</taxon>
        <taxon>Ancylobacter</taxon>
    </lineage>
</organism>
<proteinExistence type="inferred from homology"/>